<name>A0ABN9V8T7_9DINO</name>
<dbReference type="Proteomes" id="UP001189429">
    <property type="component" value="Unassembled WGS sequence"/>
</dbReference>
<comment type="caution">
    <text evidence="1">The sequence shown here is derived from an EMBL/GenBank/DDBJ whole genome shotgun (WGS) entry which is preliminary data.</text>
</comment>
<evidence type="ECO:0000313" key="2">
    <source>
        <dbReference type="Proteomes" id="UP001189429"/>
    </source>
</evidence>
<reference evidence="1" key="1">
    <citation type="submission" date="2023-10" db="EMBL/GenBank/DDBJ databases">
        <authorList>
            <person name="Chen Y."/>
            <person name="Shah S."/>
            <person name="Dougan E. K."/>
            <person name="Thang M."/>
            <person name="Chan C."/>
        </authorList>
    </citation>
    <scope>NUCLEOTIDE SEQUENCE [LARGE SCALE GENOMIC DNA]</scope>
</reference>
<organism evidence="1 2">
    <name type="scientific">Prorocentrum cordatum</name>
    <dbReference type="NCBI Taxonomy" id="2364126"/>
    <lineage>
        <taxon>Eukaryota</taxon>
        <taxon>Sar</taxon>
        <taxon>Alveolata</taxon>
        <taxon>Dinophyceae</taxon>
        <taxon>Prorocentrales</taxon>
        <taxon>Prorocentraceae</taxon>
        <taxon>Prorocentrum</taxon>
    </lineage>
</organism>
<proteinExistence type="predicted"/>
<feature type="non-terminal residue" evidence="1">
    <location>
        <position position="1"/>
    </location>
</feature>
<evidence type="ECO:0000313" key="1">
    <source>
        <dbReference type="EMBL" id="CAK0868331.1"/>
    </source>
</evidence>
<dbReference type="EMBL" id="CAUYUJ010016735">
    <property type="protein sequence ID" value="CAK0868331.1"/>
    <property type="molecule type" value="Genomic_DNA"/>
</dbReference>
<dbReference type="InterPro" id="IPR029063">
    <property type="entry name" value="SAM-dependent_MTases_sf"/>
</dbReference>
<dbReference type="Gene3D" id="3.40.50.150">
    <property type="entry name" value="Vaccinia Virus protein VP39"/>
    <property type="match status" value="1"/>
</dbReference>
<sequence>PLARVEANDSARQCCLARPSACRERLWLPRVSCSARQMFSGWRCSVSAAPFHLRRVSLTRAVLAAAVAKEYCADALGVDLACSYGLNEEARRAWESLRNLMPRARWDQEIMRTAIEGSEFGLWLQRQARGRGMTVGNEEWAYEFDWLQPFGRAGDDCLMGRWACWLMQQIERMRADDWNVLMDAVSPSAISEDASSRASGSVVATPGARMQAVQSLRHSPLAALLLPAVDGRQHLAWNTTGLSQWGLFDAVSHYRDYFLDHLTAHATHRSHFAASLSQADVAVEDALGAWAQQEAARAANLAGNASSPGQPRRRVLEATAAVETTLLGWTGAIAAQGAGSGWPQALVAALMLDYNVELLEKVGRLWLPGAVLIQPSHAARRHFDYDMSVASRSQGWLGPCHLRCSRFSNLRALYGVPRTAGIASSLRDCPGSRAKMRCGVAIRIFRKRHLISSSIRTKGTLYCMQQVIDALRVRSEALIGCLSEDVSSGLASGCQPLRYVDAGANLGDCTLAAAVLVPEGHMRALALEADPRLIALLRESVLLNHLQPDETRPNRSWVKVRRAMLWDSREIQDLGDKALDDEWGVDNNGVFREGAGPREIFRGRVSTLDREVRSFADTVDVMSVFGFPGGWLPMLRGARGLLERDRVRCLLAKCVDYHLDEPCRGIQDFLSQFSYVTEVRPGRWVAASPSALVAARGGVCL</sequence>
<dbReference type="SUPFAM" id="SSF53335">
    <property type="entry name" value="S-adenosyl-L-methionine-dependent methyltransferases"/>
    <property type="match status" value="1"/>
</dbReference>
<gene>
    <name evidence="1" type="ORF">PCOR1329_LOCUS55024</name>
</gene>
<accession>A0ABN9V8T7</accession>
<keyword evidence="2" id="KW-1185">Reference proteome</keyword>
<protein>
    <submittedName>
        <fullName evidence="1">Uncharacterized protein</fullName>
    </submittedName>
</protein>